<dbReference type="AlphaFoldDB" id="A0A418AK25"/>
<dbReference type="VEuPathDB" id="FungiDB:H310_15215"/>
<keyword evidence="3" id="KW-1185">Reference proteome</keyword>
<proteinExistence type="predicted"/>
<organism evidence="2 3">
    <name type="scientific">Aphanomyces invadans</name>
    <dbReference type="NCBI Taxonomy" id="157072"/>
    <lineage>
        <taxon>Eukaryota</taxon>
        <taxon>Sar</taxon>
        <taxon>Stramenopiles</taxon>
        <taxon>Oomycota</taxon>
        <taxon>Saprolegniomycetes</taxon>
        <taxon>Saprolegniales</taxon>
        <taxon>Verrucalvaceae</taxon>
        <taxon>Aphanomyces</taxon>
    </lineage>
</organism>
<accession>A0A418AK25</accession>
<protein>
    <submittedName>
        <fullName evidence="2">Uncharacterized protein</fullName>
    </submittedName>
</protein>
<feature type="compositionally biased region" description="Polar residues" evidence="1">
    <location>
        <begin position="369"/>
        <end position="382"/>
    </location>
</feature>
<feature type="region of interest" description="Disordered" evidence="1">
    <location>
        <begin position="369"/>
        <end position="510"/>
    </location>
</feature>
<gene>
    <name evidence="2" type="ORF">DYB32_008818</name>
</gene>
<feature type="compositionally biased region" description="Polar residues" evidence="1">
    <location>
        <begin position="395"/>
        <end position="408"/>
    </location>
</feature>
<dbReference type="Proteomes" id="UP000285060">
    <property type="component" value="Unassembled WGS sequence"/>
</dbReference>
<name>A0A418AK25_9STRA</name>
<evidence type="ECO:0000313" key="3">
    <source>
        <dbReference type="Proteomes" id="UP000285060"/>
    </source>
</evidence>
<sequence>MQGKRHPPPKHRDTPADASLQQAHAYCKNPSAAWTTHRRAPSPQEADILDAILDGRLPLDTPPKFPKQILTATEIALFHDQMRQNFGYLQIPIKVSTRIHPDMTSVSVARLFSPANLGDNKEAVQLCDSLRQDMHSCYLHPHGRKLIVQFNSKAKAARWRDKPIPFRGQLTWMRHYRRPEDPYTDLDSEEVQQHMAYSFRLLQVPAYVKSMQVLQMLRHLGVGIVSMDVAKYQGTGEDDANSYLVVTDGDTVPVDLQGKSRIVIGLVTLHVFHFQDHNNTPCRKCAALDHQLERCTTATLQHDRIITLSSTLWSKAPNTEIPQQATFAHWWTSIEQHLPPTPASTQASLSVATHEAGTQAVELVDYGTTPETRLSDGSSQTDDLGLGTPDHPTLGSETSSDHSISVGTWMSAEPSHSTRAETQDVRGPWPQDDSAASQGRPGAPSSIDEVDMDISWDNHDGAISPPAAQPTPLAQDMNTMGTTQSHSSDWAMDTEEPDTEPPAWPSDQPSPTMEVYATPPASQMIVDHSPSMLALGLPHDRPPTNPAPQVREVLHALSIATATLHEPIDLSDFPTEDGQPVQYAQTGVEKLDWCGYPEIAAASAVWGQPVYVFQEQETANTWWLWRITKLPTKYLKRLQTWIQEHKNDLQDKPMPLAITMAAQLEFLLTDFPFLARSMLWAVGTPDMFLSRCSPHTLLTWGSHILLEMAHATLDAIGRLHDQPGLHGIIAIWKADILHAVSLDQAVQLATDAKRWGELLDHAETPSSVMDFHILTVVSASQLPWAALFVALLDLEGIEQDETPDVTTLGGFLQLAETGDLLTILDQLHLGRWAKLLPWVSTYAYAWGYTSGGYRE</sequence>
<feature type="region of interest" description="Disordered" evidence="1">
    <location>
        <begin position="1"/>
        <end position="21"/>
    </location>
</feature>
<evidence type="ECO:0000313" key="2">
    <source>
        <dbReference type="EMBL" id="RHY24519.1"/>
    </source>
</evidence>
<reference evidence="2 3" key="1">
    <citation type="submission" date="2018-08" db="EMBL/GenBank/DDBJ databases">
        <title>Aphanomyces genome sequencing and annotation.</title>
        <authorList>
            <person name="Minardi D."/>
            <person name="Oidtmann B."/>
            <person name="Van Der Giezen M."/>
            <person name="Studholme D.J."/>
        </authorList>
    </citation>
    <scope>NUCLEOTIDE SEQUENCE [LARGE SCALE GENOMIC DNA]</scope>
    <source>
        <strain evidence="2 3">NJM0002</strain>
    </source>
</reference>
<evidence type="ECO:0000256" key="1">
    <source>
        <dbReference type="SAM" id="MobiDB-lite"/>
    </source>
</evidence>
<feature type="compositionally biased region" description="Polar residues" evidence="1">
    <location>
        <begin position="476"/>
        <end position="488"/>
    </location>
</feature>
<dbReference type="EMBL" id="QUSY01001570">
    <property type="protein sequence ID" value="RHY24519.1"/>
    <property type="molecule type" value="Genomic_DNA"/>
</dbReference>
<comment type="caution">
    <text evidence="2">The sequence shown here is derived from an EMBL/GenBank/DDBJ whole genome shotgun (WGS) entry which is preliminary data.</text>
</comment>